<protein>
    <recommendedName>
        <fullName evidence="1">YdhG-like domain-containing protein</fullName>
    </recommendedName>
</protein>
<dbReference type="EMBL" id="FQZO01000010">
    <property type="protein sequence ID" value="SHJ90476.1"/>
    <property type="molecule type" value="Genomic_DNA"/>
</dbReference>
<feature type="domain" description="YdhG-like" evidence="1">
    <location>
        <begin position="18"/>
        <end position="104"/>
    </location>
</feature>
<dbReference type="Proteomes" id="UP000184080">
    <property type="component" value="Unassembled WGS sequence"/>
</dbReference>
<sequence>MNEAIMDYVKGYCKDIQSLFIEIRELIIKSVPCEIEEKLWAKLPSYYVGEKFVRIIPFKDHINIEAYTISKYKSQLEQYKITPKGMLQIYLNQDIPHTVLKEVFIETLMR</sequence>
<dbReference type="InterPro" id="IPR014922">
    <property type="entry name" value="YdhG-like"/>
</dbReference>
<evidence type="ECO:0000313" key="3">
    <source>
        <dbReference type="Proteomes" id="UP000184080"/>
    </source>
</evidence>
<evidence type="ECO:0000259" key="1">
    <source>
        <dbReference type="Pfam" id="PF08818"/>
    </source>
</evidence>
<organism evidence="2 3">
    <name type="scientific">Clostridium amylolyticum</name>
    <dbReference type="NCBI Taxonomy" id="1121298"/>
    <lineage>
        <taxon>Bacteria</taxon>
        <taxon>Bacillati</taxon>
        <taxon>Bacillota</taxon>
        <taxon>Clostridia</taxon>
        <taxon>Eubacteriales</taxon>
        <taxon>Clostridiaceae</taxon>
        <taxon>Clostridium</taxon>
    </lineage>
</organism>
<dbReference type="AlphaFoldDB" id="A0A1M6N4A4"/>
<dbReference type="Pfam" id="PF08818">
    <property type="entry name" value="DUF1801"/>
    <property type="match status" value="1"/>
</dbReference>
<dbReference type="OrthoDB" id="2052049at2"/>
<dbReference type="STRING" id="1121298.SAMN05444401_0081"/>
<evidence type="ECO:0000313" key="2">
    <source>
        <dbReference type="EMBL" id="SHJ90476.1"/>
    </source>
</evidence>
<dbReference type="RefSeq" id="WP_073011646.1">
    <property type="nucleotide sequence ID" value="NZ_FQZO01000010.1"/>
</dbReference>
<dbReference type="Gene3D" id="3.90.1150.200">
    <property type="match status" value="1"/>
</dbReference>
<keyword evidence="3" id="KW-1185">Reference proteome</keyword>
<gene>
    <name evidence="2" type="ORF">SAMN05444401_0081</name>
</gene>
<proteinExistence type="predicted"/>
<reference evidence="2 3" key="1">
    <citation type="submission" date="2016-11" db="EMBL/GenBank/DDBJ databases">
        <authorList>
            <person name="Jaros S."/>
            <person name="Januszkiewicz K."/>
            <person name="Wedrychowicz H."/>
        </authorList>
    </citation>
    <scope>NUCLEOTIDE SEQUENCE [LARGE SCALE GENOMIC DNA]</scope>
    <source>
        <strain evidence="2 3">DSM 21864</strain>
    </source>
</reference>
<accession>A0A1M6N4A4</accession>
<dbReference type="SUPFAM" id="SSF159888">
    <property type="entry name" value="YdhG-like"/>
    <property type="match status" value="1"/>
</dbReference>
<name>A0A1M6N4A4_9CLOT</name>